<evidence type="ECO:0000313" key="2">
    <source>
        <dbReference type="EMBL" id="TCK30747.1"/>
    </source>
</evidence>
<keyword evidence="1" id="KW-0472">Membrane</keyword>
<feature type="transmembrane region" description="Helical" evidence="1">
    <location>
        <begin position="43"/>
        <end position="63"/>
    </location>
</feature>
<protein>
    <submittedName>
        <fullName evidence="2">Uncharacterized protein</fullName>
    </submittedName>
</protein>
<dbReference type="EMBL" id="SMFY01000001">
    <property type="protein sequence ID" value="TCK30747.1"/>
    <property type="molecule type" value="Genomic_DNA"/>
</dbReference>
<name>A0A4R1I5W8_ANCAQ</name>
<comment type="caution">
    <text evidence="2">The sequence shown here is derived from an EMBL/GenBank/DDBJ whole genome shotgun (WGS) entry which is preliminary data.</text>
</comment>
<evidence type="ECO:0000313" key="3">
    <source>
        <dbReference type="Proteomes" id="UP000295030"/>
    </source>
</evidence>
<gene>
    <name evidence="2" type="ORF">EV667_0847</name>
</gene>
<organism evidence="2 3">
    <name type="scientific">Ancylobacter aquaticus</name>
    <dbReference type="NCBI Taxonomy" id="100"/>
    <lineage>
        <taxon>Bacteria</taxon>
        <taxon>Pseudomonadati</taxon>
        <taxon>Pseudomonadota</taxon>
        <taxon>Alphaproteobacteria</taxon>
        <taxon>Hyphomicrobiales</taxon>
        <taxon>Xanthobacteraceae</taxon>
        <taxon>Ancylobacter</taxon>
    </lineage>
</organism>
<proteinExistence type="predicted"/>
<keyword evidence="1" id="KW-0812">Transmembrane</keyword>
<dbReference type="Proteomes" id="UP000295030">
    <property type="component" value="Unassembled WGS sequence"/>
</dbReference>
<reference evidence="2 3" key="1">
    <citation type="submission" date="2019-03" db="EMBL/GenBank/DDBJ databases">
        <title>Genomic Encyclopedia of Type Strains, Phase IV (KMG-IV): sequencing the most valuable type-strain genomes for metagenomic binning, comparative biology and taxonomic classification.</title>
        <authorList>
            <person name="Goeker M."/>
        </authorList>
    </citation>
    <scope>NUCLEOTIDE SEQUENCE [LARGE SCALE GENOMIC DNA]</scope>
    <source>
        <strain evidence="2 3">DSM 101</strain>
    </source>
</reference>
<dbReference type="RefSeq" id="WP_131834035.1">
    <property type="nucleotide sequence ID" value="NZ_SMFY01000001.1"/>
</dbReference>
<dbReference type="AlphaFoldDB" id="A0A4R1I5W8"/>
<evidence type="ECO:0000256" key="1">
    <source>
        <dbReference type="SAM" id="Phobius"/>
    </source>
</evidence>
<sequence length="96" mass="10030">MYTLIVVLGIAAALLFLAGFSRGVRNAVVEYRRGKAEPNDVPPYNYVGMAAVSVVLSASFIALAGVAPMWIYAGPLLVLGTAAGIGIAFFVERPSV</sequence>
<feature type="transmembrane region" description="Helical" evidence="1">
    <location>
        <begin position="70"/>
        <end position="91"/>
    </location>
</feature>
<dbReference type="OrthoDB" id="8245782at2"/>
<accession>A0A4R1I5W8</accession>
<keyword evidence="3" id="KW-1185">Reference proteome</keyword>
<keyword evidence="1" id="KW-1133">Transmembrane helix</keyword>